<feature type="domain" description="Bacterial bifunctional deaminase-reductase C-terminal" evidence="1">
    <location>
        <begin position="3"/>
        <end position="161"/>
    </location>
</feature>
<dbReference type="RefSeq" id="WP_063816494.1">
    <property type="nucleotide sequence ID" value="NZ_FOPQ01000001.1"/>
</dbReference>
<reference evidence="2" key="1">
    <citation type="submission" date="2016-11" db="EMBL/GenBank/DDBJ databases">
        <title>Genome sequencing of Amycolatopsis regifaucium.</title>
        <authorList>
            <person name="Mayilraj S."/>
            <person name="Kaur N."/>
        </authorList>
    </citation>
    <scope>NUCLEOTIDE SEQUENCE [LARGE SCALE GENOMIC DNA]</scope>
    <source>
        <strain evidence="2">GY080</strain>
    </source>
</reference>
<dbReference type="Pfam" id="PF01872">
    <property type="entry name" value="RibD_C"/>
    <property type="match status" value="1"/>
</dbReference>
<evidence type="ECO:0000259" key="1">
    <source>
        <dbReference type="Pfam" id="PF01872"/>
    </source>
</evidence>
<sequence>MSKVVLDVSMSLDGFTAGPNVRAEESMGDGGEQLHEWMGGAGPDADVRREVDSAVGATVIGRRTFDLGLRPWGGTPWPGVPSFVVTRRTRDDLLGDNGGTFVFDGLEAAVRRAKEAAGDKDVLVLGADVAGRLLAAGLLDEVYLHLAPVLLGQGTALFGGGRGDLIPAGEPVAGAATHLRYRVRSGATRGAGRARLIDPMWVSTP</sequence>
<proteinExistence type="predicted"/>
<dbReference type="EMBL" id="LOBU02000015">
    <property type="protein sequence ID" value="OKA06164.1"/>
    <property type="molecule type" value="Genomic_DNA"/>
</dbReference>
<keyword evidence="3" id="KW-1185">Reference proteome</keyword>
<dbReference type="Gene3D" id="3.40.430.10">
    <property type="entry name" value="Dihydrofolate Reductase, subunit A"/>
    <property type="match status" value="1"/>
</dbReference>
<dbReference type="InterPro" id="IPR002734">
    <property type="entry name" value="RibDG_C"/>
</dbReference>
<evidence type="ECO:0000313" key="3">
    <source>
        <dbReference type="Proteomes" id="UP000186883"/>
    </source>
</evidence>
<dbReference type="PANTHER" id="PTHR38011">
    <property type="entry name" value="DIHYDROFOLATE REDUCTASE FAMILY PROTEIN (AFU_ORTHOLOGUE AFUA_8G06820)"/>
    <property type="match status" value="1"/>
</dbReference>
<dbReference type="SUPFAM" id="SSF53597">
    <property type="entry name" value="Dihydrofolate reductase-like"/>
    <property type="match status" value="1"/>
</dbReference>
<protein>
    <submittedName>
        <fullName evidence="2">Deaminase</fullName>
    </submittedName>
</protein>
<accession>A0ABX3DQF5</accession>
<dbReference type="PANTHER" id="PTHR38011:SF12">
    <property type="entry name" value="BIFUNCTIONAL DEAMINASE-REDUCTASE DOMAIN PROTEIN"/>
    <property type="match status" value="1"/>
</dbReference>
<evidence type="ECO:0000313" key="2">
    <source>
        <dbReference type="EMBL" id="OKA06164.1"/>
    </source>
</evidence>
<dbReference type="InterPro" id="IPR050765">
    <property type="entry name" value="Riboflavin_Biosynth_HTPR"/>
</dbReference>
<gene>
    <name evidence="2" type="ORF">ATP06_0223730</name>
</gene>
<comment type="caution">
    <text evidence="2">The sequence shown here is derived from an EMBL/GenBank/DDBJ whole genome shotgun (WGS) entry which is preliminary data.</text>
</comment>
<name>A0ABX3DQF5_9PSEU</name>
<dbReference type="InterPro" id="IPR024072">
    <property type="entry name" value="DHFR-like_dom_sf"/>
</dbReference>
<organism evidence="2 3">
    <name type="scientific">Amycolatopsis regifaucium</name>
    <dbReference type="NCBI Taxonomy" id="546365"/>
    <lineage>
        <taxon>Bacteria</taxon>
        <taxon>Bacillati</taxon>
        <taxon>Actinomycetota</taxon>
        <taxon>Actinomycetes</taxon>
        <taxon>Pseudonocardiales</taxon>
        <taxon>Pseudonocardiaceae</taxon>
        <taxon>Amycolatopsis</taxon>
    </lineage>
</organism>
<dbReference type="Proteomes" id="UP000186883">
    <property type="component" value="Unassembled WGS sequence"/>
</dbReference>